<feature type="region of interest" description="Disordered" evidence="14">
    <location>
        <begin position="484"/>
        <end position="644"/>
    </location>
</feature>
<keyword evidence="5" id="KW-1003">Cell membrane</keyword>
<comment type="subunit">
    <text evidence="11">Interacts (via death domain) with TNFRSF1A (via death domain). Interacts with PIDD1. Interacts with YWHAZ. Interacts (via death domain) with KIF1B; links the motor KIF1B to Rab3-carrying vesicles in anterograde synaptic vesicle transport. Interacts with KIF1A. Interacts (via uDENN domain) with RAB3A, RAB3B, RAB3C and RAB3D; the GTP-bound form of the Rab proteins is preferred for interaction.</text>
</comment>
<feature type="compositionally biased region" description="Polar residues" evidence="14">
    <location>
        <begin position="735"/>
        <end position="744"/>
    </location>
</feature>
<reference evidence="16" key="1">
    <citation type="submission" date="2025-08" db="UniProtKB">
        <authorList>
            <consortium name="Ensembl"/>
        </authorList>
    </citation>
    <scope>IDENTIFICATION</scope>
</reference>
<dbReference type="InterPro" id="IPR005112">
    <property type="entry name" value="dDENN_dom"/>
</dbReference>
<dbReference type="InterPro" id="IPR037516">
    <property type="entry name" value="Tripartite_DENN"/>
</dbReference>
<dbReference type="PROSITE" id="PS50211">
    <property type="entry name" value="DENN"/>
    <property type="match status" value="1"/>
</dbReference>
<dbReference type="GO" id="GO:0042981">
    <property type="term" value="P:regulation of apoptotic process"/>
    <property type="evidence" value="ECO:0007669"/>
    <property type="project" value="TreeGrafter"/>
</dbReference>
<dbReference type="PANTHER" id="PTHR13008:SF7">
    <property type="entry name" value="MAP KINASE-ACTIVATING DEATH DOMAIN PROTEIN"/>
    <property type="match status" value="1"/>
</dbReference>
<feature type="compositionally biased region" description="Polar residues" evidence="14">
    <location>
        <begin position="868"/>
        <end position="878"/>
    </location>
</feature>
<keyword evidence="8" id="KW-0053">Apoptosis</keyword>
<feature type="region of interest" description="Disordered" evidence="14">
    <location>
        <begin position="704"/>
        <end position="744"/>
    </location>
</feature>
<dbReference type="Proteomes" id="UP000472260">
    <property type="component" value="Unassembled WGS sequence"/>
</dbReference>
<feature type="region of interest" description="Disordered" evidence="14">
    <location>
        <begin position="928"/>
        <end position="950"/>
    </location>
</feature>
<dbReference type="GO" id="GO:0005085">
    <property type="term" value="F:guanyl-nucleotide exchange factor activity"/>
    <property type="evidence" value="ECO:0007669"/>
    <property type="project" value="UniProtKB-KW"/>
</dbReference>
<evidence type="ECO:0000256" key="10">
    <source>
        <dbReference type="ARBA" id="ARBA00060181"/>
    </source>
</evidence>
<evidence type="ECO:0000256" key="14">
    <source>
        <dbReference type="SAM" id="MobiDB-lite"/>
    </source>
</evidence>
<evidence type="ECO:0000256" key="7">
    <source>
        <dbReference type="ARBA" id="ARBA00022658"/>
    </source>
</evidence>
<comment type="similarity">
    <text evidence="3">Belongs to the MADD family.</text>
</comment>
<keyword evidence="17" id="KW-1185">Reference proteome</keyword>
<comment type="subcellular location">
    <subcellularLocation>
        <location evidence="1">Cell membrane</location>
    </subcellularLocation>
    <subcellularLocation>
        <location evidence="2">Cytoplasm</location>
    </subcellularLocation>
</comment>
<dbReference type="Gene3D" id="3.40.50.11500">
    <property type="match status" value="1"/>
</dbReference>
<feature type="compositionally biased region" description="Acidic residues" evidence="14">
    <location>
        <begin position="584"/>
        <end position="595"/>
    </location>
</feature>
<evidence type="ECO:0000256" key="2">
    <source>
        <dbReference type="ARBA" id="ARBA00004496"/>
    </source>
</evidence>
<dbReference type="GO" id="GO:0032483">
    <property type="term" value="P:regulation of Rab protein signal transduction"/>
    <property type="evidence" value="ECO:0007669"/>
    <property type="project" value="TreeGrafter"/>
</dbReference>
<sequence>YPLEDHNDFPLAPDVVFFCQPEGCLSIRQRRVSLRDDTSFVFTLTDKDSGITRYGICLNFYRSFQKGHHRPRSEGKGKRSFWNSFMRKQFYGLWTSAGTNGLKLKKFQWICFFTNMQLVDYCDVFISCLNSLSDDYNALSMSVMAFVSMIYPLEYMFPVIPLLPTCMASAEQLLLAPTPYVIGVPASFFLYKSDFKMPDDVWLVDLDCNKVIVPSNAELLPPLPEPEASELKKHLKQALASMSLNTQPILNLEKFQDGQELSLLPPVRDKASPSSTEFNPLIYGNDVDSVDVATRVAMVRFFNSPNVLQGFQMHTRTLRLFPRPVVAFQATSFLASRPRRNGFTEKLSHTQAVEYYGEWALKPTNLAFQRIHNNVYDPSLIGDKPKWYAHQLQPVFYRVYDGSSRLAEALSGPLQDETNDSDPTDDSGSDSEAYDDSSSSYSSLGDFVNEMIKGEIQGDTPNVDTLTHAALGDADEVEIHDFQEYKGDNGDPDPEAPPEAADSQPLRSSSSTTASSSPSTVIQGVNHEPAEVEATAGVTLPNSVPGLGAPPFTRPTPDPVPVDPANKRREYDNPYFEPQYGFPSEEDTEADEQEESYTPRFNQNLNGNKPSRPLRPSSLKLPGESDGEGDSRNSSPNSTISNNSSDGFGGLMSFASNLYKNHGTSFSLSSLALPNKAREKNTPFPSLKVFGLNSLMEIVTEIGPGSGEGARAPRALVDQKSSVIKHSPTVKRESPSPQGRANNTSENQQFLKEVVQSVHDGQGVGWLNMKKVRRLLENEQLRVFVLSKLNRAVQSEEDVQQEVIRDVEINRKVYKGMLDLLKCTVSSLEHSYTNAGLGGMASVFSLLEIARTHYQTKDPEKRKRSPTEGVSSPGSKESPSGRMESARAAGVLLVPRIQLPPPSPGKSSQQFDTRSLNEENFIASIGADGAKQRLEGGDTEEKKSQISADSGLSVTSGSQLVFKHLRIFKGVVG</sequence>
<dbReference type="InterPro" id="IPR039980">
    <property type="entry name" value="MADD"/>
</dbReference>
<dbReference type="InterPro" id="IPR005113">
    <property type="entry name" value="uDENN_dom"/>
</dbReference>
<dbReference type="SMART" id="SM00800">
    <property type="entry name" value="uDENN"/>
    <property type="match status" value="1"/>
</dbReference>
<dbReference type="Ensembl" id="ENSSANT00000110447.1">
    <property type="protein sequence ID" value="ENSSANP00000104065.1"/>
    <property type="gene ID" value="ENSSANG00000050423.1"/>
</dbReference>
<dbReference type="Pfam" id="PF03456">
    <property type="entry name" value="uDENN"/>
    <property type="match status" value="1"/>
</dbReference>
<gene>
    <name evidence="16" type="primary">LOC107663951</name>
</gene>
<feature type="region of interest" description="Disordered" evidence="14">
    <location>
        <begin position="855"/>
        <end position="885"/>
    </location>
</feature>
<name>A0A671T503_9TELE</name>
<feature type="compositionally biased region" description="Low complexity" evidence="14">
    <location>
        <begin position="498"/>
        <end position="520"/>
    </location>
</feature>
<dbReference type="FunFam" id="3.40.50.11500:FF:000002">
    <property type="entry name" value="MAP kinase-activating death domain protein-like Protein"/>
    <property type="match status" value="1"/>
</dbReference>
<organism evidence="16 17">
    <name type="scientific">Sinocyclocheilus anshuiensis</name>
    <dbReference type="NCBI Taxonomy" id="1608454"/>
    <lineage>
        <taxon>Eukaryota</taxon>
        <taxon>Metazoa</taxon>
        <taxon>Chordata</taxon>
        <taxon>Craniata</taxon>
        <taxon>Vertebrata</taxon>
        <taxon>Euteleostomi</taxon>
        <taxon>Actinopterygii</taxon>
        <taxon>Neopterygii</taxon>
        <taxon>Teleostei</taxon>
        <taxon>Ostariophysi</taxon>
        <taxon>Cypriniformes</taxon>
        <taxon>Cyprinidae</taxon>
        <taxon>Cyprininae</taxon>
        <taxon>Sinocyclocheilus</taxon>
    </lineage>
</organism>
<comment type="function">
    <text evidence="10">Guanyl-nucleotide exchange factor that regulates small GTPases of the Rab family. Converts GDP-bound inactive form of RAB27A and RAB27B to the GTP-bound active forms. Converts GDP-bound inactive form of RAB3A, RAB3C and RAB3D to the GTP-bound active forms, GTPases involved in synaptic vesicle exocytosis and vesicle secretion. Plays a role in synaptic vesicle formation and in vesicle trafficking at the neuromuscular junction. Involved in up-regulating a post-docking step of synaptic exocytosis in central synapses. Probably by binding to the motor proteins KIF1B and KIF1A, mediates motor-dependent transport of GTP-RAB3A-positive vesicles to the presynaptic nerve terminals. Plays a role in TNFA-mediated activation of the MAPK pathway, including ERK1/2. May link TNFRSF1A with MAP kinase activation. May be involved in the regulation of TNFA-induced apoptosis.</text>
</comment>
<dbReference type="Pfam" id="PF02141">
    <property type="entry name" value="DENN"/>
    <property type="match status" value="1"/>
</dbReference>
<dbReference type="GO" id="GO:0005886">
    <property type="term" value="C:plasma membrane"/>
    <property type="evidence" value="ECO:0007669"/>
    <property type="project" value="UniProtKB-SubCell"/>
</dbReference>
<evidence type="ECO:0000259" key="15">
    <source>
        <dbReference type="PROSITE" id="PS50211"/>
    </source>
</evidence>
<dbReference type="GO" id="GO:0006915">
    <property type="term" value="P:apoptotic process"/>
    <property type="evidence" value="ECO:0007669"/>
    <property type="project" value="UniProtKB-KW"/>
</dbReference>
<proteinExistence type="inferred from homology"/>
<keyword evidence="9" id="KW-0472">Membrane</keyword>
<dbReference type="InterPro" id="IPR043153">
    <property type="entry name" value="DENN_C"/>
</dbReference>
<keyword evidence="6" id="KW-0963">Cytoplasm</keyword>
<evidence type="ECO:0000256" key="9">
    <source>
        <dbReference type="ARBA" id="ARBA00023136"/>
    </source>
</evidence>
<feature type="compositionally biased region" description="Low complexity" evidence="14">
    <location>
        <begin position="632"/>
        <end position="644"/>
    </location>
</feature>
<dbReference type="GO" id="GO:0005829">
    <property type="term" value="C:cytosol"/>
    <property type="evidence" value="ECO:0007669"/>
    <property type="project" value="TreeGrafter"/>
</dbReference>
<feature type="region of interest" description="Disordered" evidence="14">
    <location>
        <begin position="411"/>
        <end position="441"/>
    </location>
</feature>
<evidence type="ECO:0000256" key="8">
    <source>
        <dbReference type="ARBA" id="ARBA00022703"/>
    </source>
</evidence>
<evidence type="ECO:0000256" key="3">
    <source>
        <dbReference type="ARBA" id="ARBA00005978"/>
    </source>
</evidence>
<dbReference type="AlphaFoldDB" id="A0A671T503"/>
<feature type="compositionally biased region" description="Basic and acidic residues" evidence="14">
    <location>
        <begin position="930"/>
        <end position="944"/>
    </location>
</feature>
<evidence type="ECO:0000256" key="5">
    <source>
        <dbReference type="ARBA" id="ARBA00022475"/>
    </source>
</evidence>
<feature type="compositionally biased region" description="Acidic residues" evidence="14">
    <location>
        <begin position="417"/>
        <end position="435"/>
    </location>
</feature>
<evidence type="ECO:0000256" key="12">
    <source>
        <dbReference type="ARBA" id="ARBA00079552"/>
    </source>
</evidence>
<dbReference type="PANTHER" id="PTHR13008">
    <property type="entry name" value="MAP-KINASE ACTIVATING DEATH DOMAIN PROTEIN MADD /DENN/AEX-3 C.ELEGANS"/>
    <property type="match status" value="1"/>
</dbReference>
<evidence type="ECO:0000313" key="16">
    <source>
        <dbReference type="Ensembl" id="ENSSANP00000104065.1"/>
    </source>
</evidence>
<keyword evidence="7" id="KW-0344">Guanine-nucleotide releasing factor</keyword>
<evidence type="ECO:0000256" key="4">
    <source>
        <dbReference type="ARBA" id="ARBA00017868"/>
    </source>
</evidence>
<feature type="domain" description="UDENN" evidence="15">
    <location>
        <begin position="1"/>
        <end position="367"/>
    </location>
</feature>
<evidence type="ECO:0000256" key="6">
    <source>
        <dbReference type="ARBA" id="ARBA00022490"/>
    </source>
</evidence>
<dbReference type="SMART" id="SM00799">
    <property type="entry name" value="DENN"/>
    <property type="match status" value="1"/>
</dbReference>
<accession>A0A671T503</accession>
<evidence type="ECO:0000256" key="1">
    <source>
        <dbReference type="ARBA" id="ARBA00004236"/>
    </source>
</evidence>
<evidence type="ECO:0000313" key="17">
    <source>
        <dbReference type="Proteomes" id="UP000472260"/>
    </source>
</evidence>
<evidence type="ECO:0000256" key="13">
    <source>
        <dbReference type="ARBA" id="ARBA00081633"/>
    </source>
</evidence>
<protein>
    <recommendedName>
        <fullName evidence="4">MAP kinase-activating death domain protein</fullName>
    </recommendedName>
    <alternativeName>
        <fullName evidence="12">Rab3 GDP/GTP exchange factor</fullName>
    </alternativeName>
    <alternativeName>
        <fullName evidence="13">Rab3 GDP/GTP exchange protein</fullName>
    </alternativeName>
</protein>
<evidence type="ECO:0000256" key="11">
    <source>
        <dbReference type="ARBA" id="ARBA00064743"/>
    </source>
</evidence>
<reference evidence="16" key="2">
    <citation type="submission" date="2025-09" db="UniProtKB">
        <authorList>
            <consortium name="Ensembl"/>
        </authorList>
    </citation>
    <scope>IDENTIFICATION</scope>
</reference>
<feature type="compositionally biased region" description="Pro residues" evidence="14">
    <location>
        <begin position="552"/>
        <end position="562"/>
    </location>
</feature>
<feature type="compositionally biased region" description="Polar residues" evidence="14">
    <location>
        <begin position="599"/>
        <end position="609"/>
    </location>
</feature>
<dbReference type="InterPro" id="IPR001194">
    <property type="entry name" value="cDENN_dom"/>
</dbReference>
<dbReference type="SMART" id="SM00801">
    <property type="entry name" value="dDENN"/>
    <property type="match status" value="1"/>
</dbReference>